<feature type="chain" id="PRO_5043337221" description="Acyltransferase 3 domain-containing protein" evidence="3">
    <location>
        <begin position="19"/>
        <end position="626"/>
    </location>
</feature>
<protein>
    <recommendedName>
        <fullName evidence="4">Acyltransferase 3 domain-containing protein</fullName>
    </recommendedName>
</protein>
<keyword evidence="2" id="KW-0812">Transmembrane</keyword>
<feature type="domain" description="Acyltransferase 3" evidence="4">
    <location>
        <begin position="199"/>
        <end position="583"/>
    </location>
</feature>
<evidence type="ECO:0000256" key="1">
    <source>
        <dbReference type="SAM" id="MobiDB-lite"/>
    </source>
</evidence>
<dbReference type="InterPro" id="IPR002656">
    <property type="entry name" value="Acyl_transf_3_dom"/>
</dbReference>
<evidence type="ECO:0000313" key="5">
    <source>
        <dbReference type="EMBL" id="CAK1550256.1"/>
    </source>
</evidence>
<organism evidence="5 6">
    <name type="scientific">Leptosia nina</name>
    <dbReference type="NCBI Taxonomy" id="320188"/>
    <lineage>
        <taxon>Eukaryota</taxon>
        <taxon>Metazoa</taxon>
        <taxon>Ecdysozoa</taxon>
        <taxon>Arthropoda</taxon>
        <taxon>Hexapoda</taxon>
        <taxon>Insecta</taxon>
        <taxon>Pterygota</taxon>
        <taxon>Neoptera</taxon>
        <taxon>Endopterygota</taxon>
        <taxon>Lepidoptera</taxon>
        <taxon>Glossata</taxon>
        <taxon>Ditrysia</taxon>
        <taxon>Papilionoidea</taxon>
        <taxon>Pieridae</taxon>
        <taxon>Pierinae</taxon>
        <taxon>Leptosia</taxon>
    </lineage>
</organism>
<sequence length="626" mass="70707">MKIFIYAILVVSIKAVLGSKIQMNDTLLEWFPPLYDLDEWSSCQHPMDQYCIVDAVLYSNQPSKLLDTLKEYSAETAKHYNRTQIHRGICIPRCPGNSTDVVEAAQSCIDESIRPYHLEAKVISVNWCRTAGTQRASGGARAMGVIVVTLLVITLVATGVSLVDGKQGNKVLLAFSLKKNWELLTSNRLKQESRLKDFKCLDGVKALGIQSVIFTHVVIVSSHSFTDNPDFIERLYDQLPWKVLMNSPLFLQVFFSMTGFITSYFVLIVAEKRTINLAACVFSTISRYIRLAPVTLFALCFTMFWFPLLGSSPHWTWLVEREANSCSQVWWYFPFFGQNFIDTKNYCLGHLWYVGADMHFHIFGMLLLVVLLRFRWLAIPVLSTIFISIGVASGVVAYIYGHMPIITGQPPEVLRTLFADSSVIPHLYIVPWVNPGFFAGLIIGFIHYRNIQKGIKLSEILWFNILFKISLHLTALVAALGVFFLADNSPPLWVGVVYTMFDRTLVSVFLSISILGLVTFLLTALSWRGFDVLGRLTYCAFVIHFIILRFIMANNTTLIHINLFSIVYFQIITTVLTYIVSIPVHLIIELPLIQVWKATVEVPRPSSAEPTTEKGDHTTANGENVA</sequence>
<dbReference type="Proteomes" id="UP001497472">
    <property type="component" value="Unassembled WGS sequence"/>
</dbReference>
<feature type="transmembrane region" description="Helical" evidence="2">
    <location>
        <begin position="532"/>
        <end position="552"/>
    </location>
</feature>
<dbReference type="AlphaFoldDB" id="A0AAV1JL74"/>
<evidence type="ECO:0000313" key="6">
    <source>
        <dbReference type="Proteomes" id="UP001497472"/>
    </source>
</evidence>
<feature type="transmembrane region" description="Helical" evidence="2">
    <location>
        <begin position="505"/>
        <end position="525"/>
    </location>
</feature>
<keyword evidence="2" id="KW-1133">Transmembrane helix</keyword>
<reference evidence="5 6" key="1">
    <citation type="submission" date="2023-11" db="EMBL/GenBank/DDBJ databases">
        <authorList>
            <person name="Okamura Y."/>
        </authorList>
    </citation>
    <scope>NUCLEOTIDE SEQUENCE [LARGE SCALE GENOMIC DNA]</scope>
</reference>
<dbReference type="PANTHER" id="PTHR11161:SF22">
    <property type="entry name" value="ACYLTRANSFERASE 3 DOMAIN-CONTAINING PROTEIN-RELATED"/>
    <property type="match status" value="1"/>
</dbReference>
<feature type="transmembrane region" description="Helical" evidence="2">
    <location>
        <begin position="558"/>
        <end position="580"/>
    </location>
</feature>
<dbReference type="GO" id="GO:0016747">
    <property type="term" value="F:acyltransferase activity, transferring groups other than amino-acyl groups"/>
    <property type="evidence" value="ECO:0007669"/>
    <property type="project" value="InterPro"/>
</dbReference>
<feature type="transmembrane region" description="Helical" evidence="2">
    <location>
        <begin position="142"/>
        <end position="163"/>
    </location>
</feature>
<dbReference type="PANTHER" id="PTHR11161">
    <property type="entry name" value="O-ACYLTRANSFERASE"/>
    <property type="match status" value="1"/>
</dbReference>
<keyword evidence="3" id="KW-0732">Signal</keyword>
<accession>A0AAV1JL74</accession>
<dbReference type="EMBL" id="CAVLEF010000081">
    <property type="protein sequence ID" value="CAK1550256.1"/>
    <property type="molecule type" value="Genomic_DNA"/>
</dbReference>
<evidence type="ECO:0000256" key="2">
    <source>
        <dbReference type="SAM" id="Phobius"/>
    </source>
</evidence>
<feature type="signal peptide" evidence="3">
    <location>
        <begin position="1"/>
        <end position="18"/>
    </location>
</feature>
<gene>
    <name evidence="5" type="ORF">LNINA_LOCUS9491</name>
</gene>
<proteinExistence type="predicted"/>
<keyword evidence="6" id="KW-1185">Reference proteome</keyword>
<feature type="transmembrane region" description="Helical" evidence="2">
    <location>
        <begin position="423"/>
        <end position="448"/>
    </location>
</feature>
<feature type="transmembrane region" description="Helical" evidence="2">
    <location>
        <begin position="351"/>
        <end position="372"/>
    </location>
</feature>
<dbReference type="Pfam" id="PF01757">
    <property type="entry name" value="Acyl_transf_3"/>
    <property type="match status" value="1"/>
</dbReference>
<evidence type="ECO:0000259" key="4">
    <source>
        <dbReference type="Pfam" id="PF01757"/>
    </source>
</evidence>
<feature type="transmembrane region" description="Helical" evidence="2">
    <location>
        <begin position="379"/>
        <end position="403"/>
    </location>
</feature>
<feature type="transmembrane region" description="Helical" evidence="2">
    <location>
        <begin position="249"/>
        <end position="270"/>
    </location>
</feature>
<feature type="transmembrane region" description="Helical" evidence="2">
    <location>
        <begin position="291"/>
        <end position="308"/>
    </location>
</feature>
<dbReference type="InterPro" id="IPR052728">
    <property type="entry name" value="O2_lipid_transport_reg"/>
</dbReference>
<comment type="caution">
    <text evidence="5">The sequence shown here is derived from an EMBL/GenBank/DDBJ whole genome shotgun (WGS) entry which is preliminary data.</text>
</comment>
<feature type="transmembrane region" description="Helical" evidence="2">
    <location>
        <begin position="460"/>
        <end position="485"/>
    </location>
</feature>
<keyword evidence="2" id="KW-0472">Membrane</keyword>
<name>A0AAV1JL74_9NEOP</name>
<evidence type="ECO:0000256" key="3">
    <source>
        <dbReference type="SAM" id="SignalP"/>
    </source>
</evidence>
<feature type="region of interest" description="Disordered" evidence="1">
    <location>
        <begin position="605"/>
        <end position="626"/>
    </location>
</feature>